<dbReference type="Proteomes" id="UP000006878">
    <property type="component" value="Chromosome"/>
</dbReference>
<keyword evidence="3" id="KW-1185">Reference proteome</keyword>
<dbReference type="Pfam" id="PF13601">
    <property type="entry name" value="HTH_34"/>
    <property type="match status" value="1"/>
</dbReference>
<dbReference type="InterPro" id="IPR036388">
    <property type="entry name" value="WH-like_DNA-bd_sf"/>
</dbReference>
<reference evidence="3" key="2">
    <citation type="submission" date="2010-07" db="EMBL/GenBank/DDBJ databases">
        <title>Complete genome sequence of Arthrobacter arilaitensis (strain DSM 16368 / CIP 108037 / JCM 13566 / Re117).</title>
        <authorList>
            <person name="Genoscope."/>
        </authorList>
    </citation>
    <scope>NUCLEOTIDE SEQUENCE [LARGE SCALE GENOMIC DNA]</scope>
    <source>
        <strain evidence="3">DSM 16368 / CIP 108037 / IAM 15318 / JCM 13566 / Re117</strain>
    </source>
</reference>
<dbReference type="Gene3D" id="1.10.10.10">
    <property type="entry name" value="Winged helix-like DNA-binding domain superfamily/Winged helix DNA-binding domain"/>
    <property type="match status" value="1"/>
</dbReference>
<feature type="domain" description="Winged helix DNA-binding" evidence="1">
    <location>
        <begin position="12"/>
        <end position="89"/>
    </location>
</feature>
<dbReference type="SUPFAM" id="SSF46785">
    <property type="entry name" value="Winged helix' DNA-binding domain"/>
    <property type="match status" value="1"/>
</dbReference>
<dbReference type="EMBL" id="FQ311875">
    <property type="protein sequence ID" value="CBT77458.1"/>
    <property type="molecule type" value="Genomic_DNA"/>
</dbReference>
<sequence>MELQRALFSPPRFKTLGFLVQVEESDYPSIQEFTGLSISDISRAVGFLDEHDLVHVSKERNGRYPVTVVSASEAGRAEFRLLLKDLKKYGPGLE</sequence>
<gene>
    <name evidence="2" type="ordered locus">AARI_32590</name>
</gene>
<protein>
    <submittedName>
        <fullName evidence="2">Transcriptional regulator</fullName>
    </submittedName>
</protein>
<evidence type="ECO:0000313" key="3">
    <source>
        <dbReference type="Proteomes" id="UP000006878"/>
    </source>
</evidence>
<evidence type="ECO:0000259" key="1">
    <source>
        <dbReference type="Pfam" id="PF13601"/>
    </source>
</evidence>
<dbReference type="InterPro" id="IPR036390">
    <property type="entry name" value="WH_DNA-bd_sf"/>
</dbReference>
<evidence type="ECO:0000313" key="2">
    <source>
        <dbReference type="EMBL" id="CBT77458.1"/>
    </source>
</evidence>
<accession>A0ABP1U8K0</accession>
<proteinExistence type="predicted"/>
<dbReference type="InterPro" id="IPR027395">
    <property type="entry name" value="WH_DNA-bd_dom"/>
</dbReference>
<name>A0ABP1U8K0_GLUAR</name>
<reference evidence="3" key="1">
    <citation type="journal article" date="2010" name="PLoS ONE">
        <title>The Arthrobacter arilaitensis Re117 genome sequence reveals its genetic adaptation to the surface of cheese.</title>
        <authorList>
            <person name="Monnet C."/>
            <person name="Loux V."/>
            <person name="Gibrat J.F."/>
            <person name="Spinnler E."/>
            <person name="Barbe V."/>
            <person name="Vacherie B."/>
            <person name="Gavory F."/>
            <person name="Gourbeyre E."/>
            <person name="Siguier P."/>
            <person name="Chandler M."/>
            <person name="Elleuch R."/>
            <person name="Irlinger F."/>
            <person name="Vallaeys T."/>
        </authorList>
    </citation>
    <scope>NUCLEOTIDE SEQUENCE</scope>
    <source>
        <strain evidence="3">DSM 16368 / CIP 108037 / IAM 15318 / JCM 13566 / Re117</strain>
    </source>
</reference>
<organism evidence="2 3">
    <name type="scientific">Glutamicibacter arilaitensis (strain DSM 16368 / CIP 108037 / IAM 15318 / JCM 13566 / NCIMB 14258 / Re117)</name>
    <name type="common">Arthrobacter arilaitensis</name>
    <dbReference type="NCBI Taxonomy" id="861360"/>
    <lineage>
        <taxon>Bacteria</taxon>
        <taxon>Bacillati</taxon>
        <taxon>Actinomycetota</taxon>
        <taxon>Actinomycetes</taxon>
        <taxon>Micrococcales</taxon>
        <taxon>Micrococcaceae</taxon>
        <taxon>Glutamicibacter</taxon>
    </lineage>
</organism>